<sequence length="260" mass="28523">MGNKGKIVKRLVTGLVLFSCIPAYAEQASEQTSEWSLGIGGAYIPSIFKDTSSTTMMFPIGGYEGEHFYWQGLEVGYALNSKQASHNLIFHLGYDTKSFDPDDSDNLDVKKLDEREGTVLGGMSYQYQSVLGTLKLTGAADIAGEHNGWLGGLTWSYPFNVDRWGITPSIGYTYYSEDYNQHMYGVSAAESTKTAGAISQFTPDGEGEYFASLSAFYGLTEDLVVNVTMTYINLQGSVEESPILEKTAFTTGVISLIYMF</sequence>
<dbReference type="PANTHER" id="PTHR38776:SF1">
    <property type="entry name" value="MLTA-INTERACTING PROTEIN-RELATED"/>
    <property type="match status" value="1"/>
</dbReference>
<evidence type="ECO:0000256" key="6">
    <source>
        <dbReference type="SAM" id="SignalP"/>
    </source>
</evidence>
<protein>
    <recommendedName>
        <fullName evidence="9">MipA/OmpV family protein</fullName>
    </recommendedName>
</protein>
<feature type="chain" id="PRO_5015421819" description="MipA/OmpV family protein" evidence="6">
    <location>
        <begin position="26"/>
        <end position="260"/>
    </location>
</feature>
<feature type="signal peptide" evidence="6">
    <location>
        <begin position="1"/>
        <end position="25"/>
    </location>
</feature>
<keyword evidence="8" id="KW-1185">Reference proteome</keyword>
<gene>
    <name evidence="7" type="ORF">DI392_01285</name>
</gene>
<evidence type="ECO:0008006" key="9">
    <source>
        <dbReference type="Google" id="ProtNLM"/>
    </source>
</evidence>
<dbReference type="RefSeq" id="WP_109318093.1">
    <property type="nucleotide sequence ID" value="NZ_QFWT01000001.1"/>
</dbReference>
<organism evidence="7 8">
    <name type="scientific">Vibrio albus</name>
    <dbReference type="NCBI Taxonomy" id="2200953"/>
    <lineage>
        <taxon>Bacteria</taxon>
        <taxon>Pseudomonadati</taxon>
        <taxon>Pseudomonadota</taxon>
        <taxon>Gammaproteobacteria</taxon>
        <taxon>Vibrionales</taxon>
        <taxon>Vibrionaceae</taxon>
        <taxon>Vibrio</taxon>
    </lineage>
</organism>
<dbReference type="InterPro" id="IPR010583">
    <property type="entry name" value="MipA"/>
</dbReference>
<name>A0A2U3BDT7_9VIBR</name>
<dbReference type="Proteomes" id="UP000245362">
    <property type="component" value="Unassembled WGS sequence"/>
</dbReference>
<accession>A0A2U3BDT7</accession>
<evidence type="ECO:0000256" key="4">
    <source>
        <dbReference type="ARBA" id="ARBA00023136"/>
    </source>
</evidence>
<evidence type="ECO:0000256" key="1">
    <source>
        <dbReference type="ARBA" id="ARBA00004442"/>
    </source>
</evidence>
<proteinExistence type="inferred from homology"/>
<dbReference type="EMBL" id="QFWT01000001">
    <property type="protein sequence ID" value="PWI34940.1"/>
    <property type="molecule type" value="Genomic_DNA"/>
</dbReference>
<comment type="similarity">
    <text evidence="2">Belongs to the MipA/OmpV family.</text>
</comment>
<evidence type="ECO:0000313" key="8">
    <source>
        <dbReference type="Proteomes" id="UP000245362"/>
    </source>
</evidence>
<dbReference type="OrthoDB" id="5295915at2"/>
<evidence type="ECO:0000313" key="7">
    <source>
        <dbReference type="EMBL" id="PWI34940.1"/>
    </source>
</evidence>
<keyword evidence="4" id="KW-0472">Membrane</keyword>
<evidence type="ECO:0000256" key="5">
    <source>
        <dbReference type="ARBA" id="ARBA00023237"/>
    </source>
</evidence>
<comment type="subcellular location">
    <subcellularLocation>
        <location evidence="1">Cell outer membrane</location>
    </subcellularLocation>
</comment>
<reference evidence="7 8" key="1">
    <citation type="submission" date="2018-05" db="EMBL/GenBank/DDBJ databases">
        <title>Vibrio limimaris sp. nov., isolated from marine sediment.</title>
        <authorList>
            <person name="Li C.-M."/>
        </authorList>
    </citation>
    <scope>NUCLEOTIDE SEQUENCE [LARGE SCALE GENOMIC DNA]</scope>
    <source>
        <strain evidence="7 8">E4404</strain>
    </source>
</reference>
<dbReference type="PANTHER" id="PTHR38776">
    <property type="entry name" value="MLTA-INTERACTING PROTEIN-RELATED"/>
    <property type="match status" value="1"/>
</dbReference>
<comment type="caution">
    <text evidence="7">The sequence shown here is derived from an EMBL/GenBank/DDBJ whole genome shotgun (WGS) entry which is preliminary data.</text>
</comment>
<evidence type="ECO:0000256" key="3">
    <source>
        <dbReference type="ARBA" id="ARBA00022729"/>
    </source>
</evidence>
<dbReference type="GO" id="GO:0009279">
    <property type="term" value="C:cell outer membrane"/>
    <property type="evidence" value="ECO:0007669"/>
    <property type="project" value="UniProtKB-SubCell"/>
</dbReference>
<dbReference type="Pfam" id="PF06629">
    <property type="entry name" value="MipA"/>
    <property type="match status" value="1"/>
</dbReference>
<keyword evidence="3 6" id="KW-0732">Signal</keyword>
<dbReference type="AlphaFoldDB" id="A0A2U3BDT7"/>
<keyword evidence="5" id="KW-0998">Cell outer membrane</keyword>
<evidence type="ECO:0000256" key="2">
    <source>
        <dbReference type="ARBA" id="ARBA00005722"/>
    </source>
</evidence>